<evidence type="ECO:0000313" key="1">
    <source>
        <dbReference type="EMBL" id="MBK3493613.1"/>
    </source>
</evidence>
<reference evidence="1 2" key="1">
    <citation type="submission" date="2020-12" db="EMBL/GenBank/DDBJ databases">
        <title>YIM B01967 draft genome.</title>
        <authorList>
            <person name="Yan X."/>
        </authorList>
    </citation>
    <scope>NUCLEOTIDE SEQUENCE [LARGE SCALE GENOMIC DNA]</scope>
    <source>
        <strain evidence="1 2">YIM B01967</strain>
    </source>
</reference>
<proteinExistence type="predicted"/>
<keyword evidence="2" id="KW-1185">Reference proteome</keyword>
<gene>
    <name evidence="1" type="ORF">JFL43_01750</name>
</gene>
<comment type="caution">
    <text evidence="1">The sequence shown here is derived from an EMBL/GenBank/DDBJ whole genome shotgun (WGS) entry which is preliminary data.</text>
</comment>
<organism evidence="1 2">
    <name type="scientific">Viridibacillus soli</name>
    <dbReference type="NCBI Taxonomy" id="2798301"/>
    <lineage>
        <taxon>Bacteria</taxon>
        <taxon>Bacillati</taxon>
        <taxon>Bacillota</taxon>
        <taxon>Bacilli</taxon>
        <taxon>Bacillales</taxon>
        <taxon>Caryophanaceae</taxon>
        <taxon>Viridibacillus</taxon>
    </lineage>
</organism>
<sequence>MASPIIDESKGPSGTLVYGFEPSSSPKEAYNGFIDTLKIYDANGNIEKIQDFLNMNKN</sequence>
<dbReference type="Proteomes" id="UP000618943">
    <property type="component" value="Unassembled WGS sequence"/>
</dbReference>
<protein>
    <submittedName>
        <fullName evidence="1">Uncharacterized protein</fullName>
    </submittedName>
</protein>
<name>A0ABS1H2H1_9BACL</name>
<accession>A0ABS1H2H1</accession>
<evidence type="ECO:0000313" key="2">
    <source>
        <dbReference type="Proteomes" id="UP000618943"/>
    </source>
</evidence>
<dbReference type="EMBL" id="JAEOAH010000001">
    <property type="protein sequence ID" value="MBK3493613.1"/>
    <property type="molecule type" value="Genomic_DNA"/>
</dbReference>